<proteinExistence type="predicted"/>
<reference evidence="1" key="1">
    <citation type="submission" date="2020-03" db="EMBL/GenBank/DDBJ databases">
        <title>The deep terrestrial virosphere.</title>
        <authorList>
            <person name="Holmfeldt K."/>
            <person name="Nilsson E."/>
            <person name="Simone D."/>
            <person name="Lopez-Fernandez M."/>
            <person name="Wu X."/>
            <person name="de Brujin I."/>
            <person name="Lundin D."/>
            <person name="Andersson A."/>
            <person name="Bertilsson S."/>
            <person name="Dopson M."/>
        </authorList>
    </citation>
    <scope>NUCLEOTIDE SEQUENCE</scope>
    <source>
        <strain evidence="1">MM171A00331</strain>
    </source>
</reference>
<evidence type="ECO:0000313" key="1">
    <source>
        <dbReference type="EMBL" id="QJB00626.1"/>
    </source>
</evidence>
<dbReference type="AlphaFoldDB" id="A0A6M3M5U8"/>
<dbReference type="EMBL" id="MT143697">
    <property type="protein sequence ID" value="QJB00626.1"/>
    <property type="molecule type" value="Genomic_DNA"/>
</dbReference>
<accession>A0A6M3M5U8</accession>
<sequence>MRQTLALKVTNYGKHPLQSRHALHIMNPYYGIKPQYQRAEVPPGGDCETVGDFTEQTSGQLDVAAVGSGRVGANSIRLTQTVAASDRAVYMLLADAIDVRWAKYVGMWYRTGAANQWDPGDIAFYIFTREGNFLYANRAMAIDFFEAQYIDGGGQPYRYMELDLTRFTRAAGFESDNLSEVWGVGWYSEAGDNGNILEVDQIEFYTHGTGYGPARGNIVSIPLADTIHTRRGYALAWAETAGRVNIAIDNEPAFAGLCIDNPSETGLATDVAISAVPTTITVLDASLFDIGTCQIWDDDTAAGEILTITAVNRITNELTVAATVAAYTIASNARLAMNGDEVGSVRVDVMGDGVANMLCMDGSIAAMEGVSIATGAGAAPDIDDGGGNSQGIMIGKGLDAGATDEVIPVLLGMPGTSA</sequence>
<gene>
    <name evidence="1" type="ORF">MM171A00331_0043</name>
</gene>
<protein>
    <submittedName>
        <fullName evidence="1">Uncharacterized protein</fullName>
    </submittedName>
</protein>
<name>A0A6M3M5U8_9ZZZZ</name>
<organism evidence="1">
    <name type="scientific">viral metagenome</name>
    <dbReference type="NCBI Taxonomy" id="1070528"/>
    <lineage>
        <taxon>unclassified sequences</taxon>
        <taxon>metagenomes</taxon>
        <taxon>organismal metagenomes</taxon>
    </lineage>
</organism>